<name>A0ABX6ILA9_9ACTN</name>
<proteinExistence type="predicted"/>
<protein>
    <submittedName>
        <fullName evidence="2">Uncharacterized protein</fullName>
    </submittedName>
</protein>
<sequence>MTAIHELSRERRRRAAAAELGLGPDLTPLPPRAALDRARSAADVLDAESGGHRDAVEVTSALAAVASAEAAERSAAALESIAAALTRLAEVAER</sequence>
<dbReference type="EMBL" id="CP045809">
    <property type="protein sequence ID" value="QHN36149.1"/>
    <property type="molecule type" value="Genomic_DNA"/>
</dbReference>
<feature type="region of interest" description="Disordered" evidence="1">
    <location>
        <begin position="15"/>
        <end position="51"/>
    </location>
</feature>
<gene>
    <name evidence="2" type="ORF">GII31_15990</name>
</gene>
<dbReference type="RefSeq" id="WP_213244409.1">
    <property type="nucleotide sequence ID" value="NZ_CP045806.1"/>
</dbReference>
<evidence type="ECO:0000256" key="1">
    <source>
        <dbReference type="SAM" id="MobiDB-lite"/>
    </source>
</evidence>
<evidence type="ECO:0000313" key="2">
    <source>
        <dbReference type="EMBL" id="QHN36149.1"/>
    </source>
</evidence>
<feature type="compositionally biased region" description="Low complexity" evidence="1">
    <location>
        <begin position="17"/>
        <end position="26"/>
    </location>
</feature>
<accession>A0ABX6ILA9</accession>
<dbReference type="Proteomes" id="UP001059836">
    <property type="component" value="Chromosome"/>
</dbReference>
<reference evidence="2" key="1">
    <citation type="journal article" date="2021" name="Nat. Microbiol.">
        <title>Cocultivation of an ultrasmall environmental parasitic bacterium with lytic ability against bacteria associated with wastewater foams.</title>
        <authorList>
            <person name="Batinovic S."/>
            <person name="Rose J.J.A."/>
            <person name="Ratcliffe J."/>
            <person name="Seviour R.J."/>
            <person name="Petrovski S."/>
        </authorList>
    </citation>
    <scope>NUCLEOTIDE SEQUENCE</scope>
    <source>
        <strain evidence="2">CON9</strain>
    </source>
</reference>
<keyword evidence="3" id="KW-1185">Reference proteome</keyword>
<evidence type="ECO:0000313" key="3">
    <source>
        <dbReference type="Proteomes" id="UP001059836"/>
    </source>
</evidence>
<organism evidence="2 3">
    <name type="scientific">Gordonia pseudamarae</name>
    <dbReference type="NCBI Taxonomy" id="2831662"/>
    <lineage>
        <taxon>Bacteria</taxon>
        <taxon>Bacillati</taxon>
        <taxon>Actinomycetota</taxon>
        <taxon>Actinomycetes</taxon>
        <taxon>Mycobacteriales</taxon>
        <taxon>Gordoniaceae</taxon>
        <taxon>Gordonia</taxon>
    </lineage>
</organism>